<organism evidence="1 2">
    <name type="scientific">Trema orientale</name>
    <name type="common">Charcoal tree</name>
    <name type="synonym">Celtis orientalis</name>
    <dbReference type="NCBI Taxonomy" id="63057"/>
    <lineage>
        <taxon>Eukaryota</taxon>
        <taxon>Viridiplantae</taxon>
        <taxon>Streptophyta</taxon>
        <taxon>Embryophyta</taxon>
        <taxon>Tracheophyta</taxon>
        <taxon>Spermatophyta</taxon>
        <taxon>Magnoliopsida</taxon>
        <taxon>eudicotyledons</taxon>
        <taxon>Gunneridae</taxon>
        <taxon>Pentapetalae</taxon>
        <taxon>rosids</taxon>
        <taxon>fabids</taxon>
        <taxon>Rosales</taxon>
        <taxon>Cannabaceae</taxon>
        <taxon>Trema</taxon>
    </lineage>
</organism>
<keyword evidence="2" id="KW-1185">Reference proteome</keyword>
<protein>
    <submittedName>
        <fullName evidence="1">Uncharacterized protein</fullName>
    </submittedName>
</protein>
<accession>A0A2P5BCN0</accession>
<dbReference type="AlphaFoldDB" id="A0A2P5BCN0"/>
<dbReference type="Proteomes" id="UP000237000">
    <property type="component" value="Unassembled WGS sequence"/>
</dbReference>
<dbReference type="EMBL" id="JXTC01000552">
    <property type="protein sequence ID" value="PON46521.1"/>
    <property type="molecule type" value="Genomic_DNA"/>
</dbReference>
<sequence length="67" mass="8042">MRHKQNVELEDAFSIYYQDCLRALRPESKQSATRFHNEPKIVYFRMARIFGDDQIKNFGDSDILMEK</sequence>
<name>A0A2P5BCN0_TREOI</name>
<evidence type="ECO:0000313" key="2">
    <source>
        <dbReference type="Proteomes" id="UP000237000"/>
    </source>
</evidence>
<proteinExistence type="predicted"/>
<dbReference type="InParanoid" id="A0A2P5BCN0"/>
<gene>
    <name evidence="1" type="ORF">TorRG33x02_325690</name>
</gene>
<evidence type="ECO:0000313" key="1">
    <source>
        <dbReference type="EMBL" id="PON46521.1"/>
    </source>
</evidence>
<comment type="caution">
    <text evidence="1">The sequence shown here is derived from an EMBL/GenBank/DDBJ whole genome shotgun (WGS) entry which is preliminary data.</text>
</comment>
<reference evidence="2" key="1">
    <citation type="submission" date="2016-06" db="EMBL/GenBank/DDBJ databases">
        <title>Parallel loss of symbiosis genes in relatives of nitrogen-fixing non-legume Parasponia.</title>
        <authorList>
            <person name="Van Velzen R."/>
            <person name="Holmer R."/>
            <person name="Bu F."/>
            <person name="Rutten L."/>
            <person name="Van Zeijl A."/>
            <person name="Liu W."/>
            <person name="Santuari L."/>
            <person name="Cao Q."/>
            <person name="Sharma T."/>
            <person name="Shen D."/>
            <person name="Roswanjaya Y."/>
            <person name="Wardhani T."/>
            <person name="Kalhor M.S."/>
            <person name="Jansen J."/>
            <person name="Van den Hoogen J."/>
            <person name="Gungor B."/>
            <person name="Hartog M."/>
            <person name="Hontelez J."/>
            <person name="Verver J."/>
            <person name="Yang W.-C."/>
            <person name="Schijlen E."/>
            <person name="Repin R."/>
            <person name="Schilthuizen M."/>
            <person name="Schranz E."/>
            <person name="Heidstra R."/>
            <person name="Miyata K."/>
            <person name="Fedorova E."/>
            <person name="Kohlen W."/>
            <person name="Bisseling T."/>
            <person name="Smit S."/>
            <person name="Geurts R."/>
        </authorList>
    </citation>
    <scope>NUCLEOTIDE SEQUENCE [LARGE SCALE GENOMIC DNA]</scope>
    <source>
        <strain evidence="2">cv. RG33-2</strain>
    </source>
</reference>